<dbReference type="Pfam" id="PF01168">
    <property type="entry name" value="Ala_racemase_N"/>
    <property type="match status" value="1"/>
</dbReference>
<comment type="cofactor">
    <cofactor evidence="2 5 6">
        <name>pyridoxal 5'-phosphate</name>
        <dbReference type="ChEBI" id="CHEBI:597326"/>
    </cofactor>
</comment>
<evidence type="ECO:0000256" key="1">
    <source>
        <dbReference type="ARBA" id="ARBA00000316"/>
    </source>
</evidence>
<evidence type="ECO:0000256" key="2">
    <source>
        <dbReference type="ARBA" id="ARBA00001933"/>
    </source>
</evidence>
<keyword evidence="10" id="KW-1185">Reference proteome</keyword>
<dbReference type="EMBL" id="BSDS01000001">
    <property type="protein sequence ID" value="GLI37398.1"/>
    <property type="molecule type" value="Genomic_DNA"/>
</dbReference>
<dbReference type="PRINTS" id="PR00992">
    <property type="entry name" value="ALARACEMASE"/>
</dbReference>
<dbReference type="SMART" id="SM01005">
    <property type="entry name" value="Ala_racemase_C"/>
    <property type="match status" value="1"/>
</dbReference>
<evidence type="ECO:0000256" key="4">
    <source>
        <dbReference type="ARBA" id="ARBA00023235"/>
    </source>
</evidence>
<dbReference type="InterPro" id="IPR000821">
    <property type="entry name" value="Ala_racemase"/>
</dbReference>
<dbReference type="PANTHER" id="PTHR30511">
    <property type="entry name" value="ALANINE RACEMASE"/>
    <property type="match status" value="1"/>
</dbReference>
<comment type="similarity">
    <text evidence="5">Belongs to the alanine racemase family.</text>
</comment>
<dbReference type="GO" id="GO:0030632">
    <property type="term" value="P:D-alanine biosynthetic process"/>
    <property type="evidence" value="ECO:0007669"/>
    <property type="project" value="UniProtKB-UniRule"/>
</dbReference>
<dbReference type="HAMAP" id="MF_01201">
    <property type="entry name" value="Ala_racemase"/>
    <property type="match status" value="1"/>
</dbReference>
<evidence type="ECO:0000313" key="10">
    <source>
        <dbReference type="Proteomes" id="UP001144352"/>
    </source>
</evidence>
<keyword evidence="3 5" id="KW-0663">Pyridoxal phosphate</keyword>
<dbReference type="SUPFAM" id="SSF50621">
    <property type="entry name" value="Alanine racemase C-terminal domain-like"/>
    <property type="match status" value="1"/>
</dbReference>
<dbReference type="CDD" id="cd00430">
    <property type="entry name" value="PLPDE_III_AR"/>
    <property type="match status" value="1"/>
</dbReference>
<evidence type="ECO:0000313" key="9">
    <source>
        <dbReference type="EMBL" id="GLI37398.1"/>
    </source>
</evidence>
<feature type="modified residue" description="N6-(pyridoxal phosphate)lysine" evidence="5 6">
    <location>
        <position position="37"/>
    </location>
</feature>
<dbReference type="AlphaFoldDB" id="A0A9W6FZ10"/>
<dbReference type="RefSeq" id="WP_214186941.1">
    <property type="nucleotide sequence ID" value="NZ_BSDS01000001.1"/>
</dbReference>
<dbReference type="Gene3D" id="3.20.20.10">
    <property type="entry name" value="Alanine racemase"/>
    <property type="match status" value="1"/>
</dbReference>
<proteinExistence type="inferred from homology"/>
<dbReference type="Gene3D" id="2.40.37.10">
    <property type="entry name" value="Lyase, Ornithine Decarboxylase, Chain A, domain 1"/>
    <property type="match status" value="1"/>
</dbReference>
<dbReference type="Proteomes" id="UP001144352">
    <property type="component" value="Unassembled WGS sequence"/>
</dbReference>
<organism evidence="9 10">
    <name type="scientific">Geobacter hydrogenophilus</name>
    <dbReference type="NCBI Taxonomy" id="40983"/>
    <lineage>
        <taxon>Bacteria</taxon>
        <taxon>Pseudomonadati</taxon>
        <taxon>Thermodesulfobacteriota</taxon>
        <taxon>Desulfuromonadia</taxon>
        <taxon>Geobacterales</taxon>
        <taxon>Geobacteraceae</taxon>
        <taxon>Geobacter</taxon>
    </lineage>
</organism>
<feature type="binding site" evidence="5 7">
    <location>
        <position position="315"/>
    </location>
    <ligand>
        <name>substrate</name>
    </ligand>
</feature>
<name>A0A9W6FZ10_9BACT</name>
<evidence type="ECO:0000259" key="8">
    <source>
        <dbReference type="SMART" id="SM01005"/>
    </source>
</evidence>
<dbReference type="InterPro" id="IPR001608">
    <property type="entry name" value="Ala_racemase_N"/>
</dbReference>
<feature type="domain" description="Alanine racemase C-terminal" evidence="8">
    <location>
        <begin position="246"/>
        <end position="375"/>
    </location>
</feature>
<evidence type="ECO:0000256" key="6">
    <source>
        <dbReference type="PIRSR" id="PIRSR600821-50"/>
    </source>
</evidence>
<keyword evidence="4 5" id="KW-0413">Isomerase</keyword>
<dbReference type="GO" id="GO:0005829">
    <property type="term" value="C:cytosol"/>
    <property type="evidence" value="ECO:0007669"/>
    <property type="project" value="TreeGrafter"/>
</dbReference>
<evidence type="ECO:0000256" key="5">
    <source>
        <dbReference type="HAMAP-Rule" id="MF_01201"/>
    </source>
</evidence>
<dbReference type="GO" id="GO:0030170">
    <property type="term" value="F:pyridoxal phosphate binding"/>
    <property type="evidence" value="ECO:0007669"/>
    <property type="project" value="UniProtKB-UniRule"/>
</dbReference>
<dbReference type="FunFam" id="3.20.20.10:FF:000002">
    <property type="entry name" value="Alanine racemase"/>
    <property type="match status" value="1"/>
</dbReference>
<comment type="pathway">
    <text evidence="5">Amino-acid biosynthesis; D-alanine biosynthesis; D-alanine from L-alanine: step 1/1.</text>
</comment>
<dbReference type="InterPro" id="IPR029066">
    <property type="entry name" value="PLP-binding_barrel"/>
</dbReference>
<feature type="active site" description="Proton acceptor; specific for D-alanine" evidence="5">
    <location>
        <position position="37"/>
    </location>
</feature>
<feature type="active site" description="Proton acceptor; specific for L-alanine" evidence="5">
    <location>
        <position position="267"/>
    </location>
</feature>
<dbReference type="Pfam" id="PF00842">
    <property type="entry name" value="Ala_racemase_C"/>
    <property type="match status" value="1"/>
</dbReference>
<comment type="catalytic activity">
    <reaction evidence="1 5">
        <text>L-alanine = D-alanine</text>
        <dbReference type="Rhea" id="RHEA:20249"/>
        <dbReference type="ChEBI" id="CHEBI:57416"/>
        <dbReference type="ChEBI" id="CHEBI:57972"/>
        <dbReference type="EC" id="5.1.1.1"/>
    </reaction>
</comment>
<feature type="binding site" evidence="5 7">
    <location>
        <position position="135"/>
    </location>
    <ligand>
        <name>substrate</name>
    </ligand>
</feature>
<evidence type="ECO:0000256" key="7">
    <source>
        <dbReference type="PIRSR" id="PIRSR600821-52"/>
    </source>
</evidence>
<dbReference type="GO" id="GO:0008784">
    <property type="term" value="F:alanine racemase activity"/>
    <property type="evidence" value="ECO:0007669"/>
    <property type="project" value="UniProtKB-UniRule"/>
</dbReference>
<dbReference type="InterPro" id="IPR020622">
    <property type="entry name" value="Ala_racemase_pyridoxalP-BS"/>
</dbReference>
<dbReference type="PROSITE" id="PS00395">
    <property type="entry name" value="ALANINE_RACEMASE"/>
    <property type="match status" value="1"/>
</dbReference>
<dbReference type="InterPro" id="IPR009006">
    <property type="entry name" value="Ala_racemase/Decarboxylase_C"/>
</dbReference>
<evidence type="ECO:0000256" key="3">
    <source>
        <dbReference type="ARBA" id="ARBA00022898"/>
    </source>
</evidence>
<gene>
    <name evidence="9" type="primary">alr</name>
    <name evidence="9" type="ORF">GHYDROH2_08990</name>
</gene>
<dbReference type="NCBIfam" id="TIGR00492">
    <property type="entry name" value="alr"/>
    <property type="match status" value="1"/>
</dbReference>
<comment type="function">
    <text evidence="5">Catalyzes the interconversion of L-alanine and D-alanine. May also act on other amino acids.</text>
</comment>
<sequence>MDSRPTIAEIDLAALRHNFAQVQRAVPAGCGLLAIVKADAYGHGFMDISRELEALGVTAFGVAFLAEGIQLRKSGIDRPVLILGGVYPGQERKCVGFNLSTAVFSLDQARVLNDTAARLYRKAKIHVKIDTGMGRLGVAAAEAPAFFRELREMKSVELEGIISHFASADELDEDGRRFSERQAATFAQAVAEARSLGLDPRYVHIANSAAAFGMDLPFCNLARPGIVLYGALPSADFEGKLALRPIMRLRSTVAMLKWVEPGTSISYARRYTAPDRRLIASVPVGYADGYSRALTNRGEVLIRGERAPVVGTVCMDWIMVDVTAVPGVAVGDEVTLLGCDREGNCVRAEELASWAGTIPYEIFCGISKRVPRVYLNATR</sequence>
<dbReference type="EC" id="5.1.1.1" evidence="5"/>
<protein>
    <recommendedName>
        <fullName evidence="5">Alanine racemase</fullName>
        <ecNumber evidence="5">5.1.1.1</ecNumber>
    </recommendedName>
</protein>
<accession>A0A9W6FZ10</accession>
<comment type="caution">
    <text evidence="9">The sequence shown here is derived from an EMBL/GenBank/DDBJ whole genome shotgun (WGS) entry which is preliminary data.</text>
</comment>
<dbReference type="SUPFAM" id="SSF51419">
    <property type="entry name" value="PLP-binding barrel"/>
    <property type="match status" value="1"/>
</dbReference>
<reference evidence="9" key="1">
    <citation type="submission" date="2022-12" db="EMBL/GenBank/DDBJ databases">
        <title>Reference genome sequencing for broad-spectrum identification of bacterial and archaeal isolates by mass spectrometry.</title>
        <authorList>
            <person name="Sekiguchi Y."/>
            <person name="Tourlousse D.M."/>
        </authorList>
    </citation>
    <scope>NUCLEOTIDE SEQUENCE</scope>
    <source>
        <strain evidence="9">H2</strain>
    </source>
</reference>
<dbReference type="PANTHER" id="PTHR30511:SF0">
    <property type="entry name" value="ALANINE RACEMASE, CATABOLIC-RELATED"/>
    <property type="match status" value="1"/>
</dbReference>
<dbReference type="InterPro" id="IPR011079">
    <property type="entry name" value="Ala_racemase_C"/>
</dbReference>